<keyword evidence="10 11" id="KW-0472">Membrane</keyword>
<dbReference type="InterPro" id="IPR053952">
    <property type="entry name" value="K_trans_C"/>
</dbReference>
<dbReference type="RefSeq" id="WP_006739001.1">
    <property type="nucleotide sequence ID" value="NZ_AEUZ02000001.1"/>
</dbReference>
<feature type="transmembrane region" description="Helical" evidence="11">
    <location>
        <begin position="54"/>
        <end position="80"/>
    </location>
</feature>
<feature type="transmembrane region" description="Helical" evidence="11">
    <location>
        <begin position="141"/>
        <end position="162"/>
    </location>
</feature>
<evidence type="ECO:0000256" key="5">
    <source>
        <dbReference type="ARBA" id="ARBA00022692"/>
    </source>
</evidence>
<dbReference type="PANTHER" id="PTHR30540:SF83">
    <property type="entry name" value="K+ POTASSIUM TRANSPORTER"/>
    <property type="match status" value="1"/>
</dbReference>
<feature type="domain" description="K+ potassium transporter C-terminal" evidence="13">
    <location>
        <begin position="483"/>
        <end position="638"/>
    </location>
</feature>
<evidence type="ECO:0000256" key="9">
    <source>
        <dbReference type="ARBA" id="ARBA00023065"/>
    </source>
</evidence>
<comment type="subcellular location">
    <subcellularLocation>
        <location evidence="11">Cell membrane</location>
        <topology evidence="11">Multi-pass membrane protein</topology>
    </subcellularLocation>
    <subcellularLocation>
        <location evidence="1">Membrane</location>
        <topology evidence="1">Multi-pass membrane protein</topology>
    </subcellularLocation>
</comment>
<comment type="similarity">
    <text evidence="11">Belongs to the HAK/KUP transporter (TC 2.A.72) family.</text>
</comment>
<organism evidence="14 15">
    <name type="scientific">Streptococcus urinalis 2285-97</name>
    <dbReference type="NCBI Taxonomy" id="764291"/>
    <lineage>
        <taxon>Bacteria</taxon>
        <taxon>Bacillati</taxon>
        <taxon>Bacillota</taxon>
        <taxon>Bacilli</taxon>
        <taxon>Lactobacillales</taxon>
        <taxon>Streptococcaceae</taxon>
        <taxon>Streptococcus</taxon>
    </lineage>
</organism>
<evidence type="ECO:0000259" key="13">
    <source>
        <dbReference type="Pfam" id="PF22776"/>
    </source>
</evidence>
<keyword evidence="15" id="KW-1185">Reference proteome</keyword>
<dbReference type="Proteomes" id="UP000005388">
    <property type="component" value="Unassembled WGS sequence"/>
</dbReference>
<feature type="transmembrane region" description="Helical" evidence="11">
    <location>
        <begin position="401"/>
        <end position="422"/>
    </location>
</feature>
<dbReference type="InterPro" id="IPR023051">
    <property type="entry name" value="Kup"/>
</dbReference>
<evidence type="ECO:0000256" key="10">
    <source>
        <dbReference type="ARBA" id="ARBA00023136"/>
    </source>
</evidence>
<feature type="transmembrane region" description="Helical" evidence="11">
    <location>
        <begin position="428"/>
        <end position="446"/>
    </location>
</feature>
<feature type="transmembrane region" description="Helical" evidence="11">
    <location>
        <begin position="169"/>
        <end position="191"/>
    </location>
</feature>
<keyword evidence="9 11" id="KW-0406">Ion transport</keyword>
<dbReference type="AlphaFoldDB" id="G5KDI3"/>
<feature type="transmembrane region" description="Helical" evidence="11">
    <location>
        <begin position="292"/>
        <end position="319"/>
    </location>
</feature>
<accession>G5KDI3</accession>
<feature type="transmembrane region" description="Helical" evidence="11">
    <location>
        <begin position="251"/>
        <end position="272"/>
    </location>
</feature>
<dbReference type="PANTHER" id="PTHR30540">
    <property type="entry name" value="OSMOTIC STRESS POTASSIUM TRANSPORTER"/>
    <property type="match status" value="1"/>
</dbReference>
<keyword evidence="6 11" id="KW-0769">Symport</keyword>
<dbReference type="GO" id="GO:0015079">
    <property type="term" value="F:potassium ion transmembrane transporter activity"/>
    <property type="evidence" value="ECO:0007669"/>
    <property type="project" value="UniProtKB-UniRule"/>
</dbReference>
<protein>
    <recommendedName>
        <fullName evidence="11">Probable potassium transport system protein Kup</fullName>
    </recommendedName>
</protein>
<keyword evidence="5 11" id="KW-0812">Transmembrane</keyword>
<feature type="transmembrane region" description="Helical" evidence="11">
    <location>
        <begin position="340"/>
        <end position="365"/>
    </location>
</feature>
<keyword evidence="4 11" id="KW-0633">Potassium transport</keyword>
<evidence type="ECO:0000256" key="3">
    <source>
        <dbReference type="ARBA" id="ARBA00022475"/>
    </source>
</evidence>
<evidence type="ECO:0000256" key="11">
    <source>
        <dbReference type="HAMAP-Rule" id="MF_01522"/>
    </source>
</evidence>
<evidence type="ECO:0000256" key="8">
    <source>
        <dbReference type="ARBA" id="ARBA00022989"/>
    </source>
</evidence>
<dbReference type="InterPro" id="IPR003855">
    <property type="entry name" value="K+_transporter"/>
</dbReference>
<dbReference type="GO" id="GO:0005886">
    <property type="term" value="C:plasma membrane"/>
    <property type="evidence" value="ECO:0007669"/>
    <property type="project" value="UniProtKB-SubCell"/>
</dbReference>
<dbReference type="GO" id="GO:0015293">
    <property type="term" value="F:symporter activity"/>
    <property type="evidence" value="ECO:0007669"/>
    <property type="project" value="UniProtKB-UniRule"/>
</dbReference>
<feature type="transmembrane region" description="Helical" evidence="11">
    <location>
        <begin position="220"/>
        <end position="239"/>
    </location>
</feature>
<comment type="catalytic activity">
    <reaction evidence="11">
        <text>K(+)(in) + H(+)(in) = K(+)(out) + H(+)(out)</text>
        <dbReference type="Rhea" id="RHEA:28490"/>
        <dbReference type="ChEBI" id="CHEBI:15378"/>
        <dbReference type="ChEBI" id="CHEBI:29103"/>
    </reaction>
</comment>
<dbReference type="EMBL" id="AEUZ02000001">
    <property type="protein sequence ID" value="EHJ56237.1"/>
    <property type="molecule type" value="Genomic_DNA"/>
</dbReference>
<evidence type="ECO:0000256" key="1">
    <source>
        <dbReference type="ARBA" id="ARBA00004141"/>
    </source>
</evidence>
<reference evidence="14 15" key="1">
    <citation type="journal article" date="2014" name="Int. J. Syst. Evol. Microbiol.">
        <title>Phylogenomics and the dynamic genome evolution of the genus Streptococcus.</title>
        <authorList>
            <consortium name="The Broad Institute Genome Sequencing Platform"/>
            <person name="Richards V.P."/>
            <person name="Palmer S.R."/>
            <person name="Pavinski Bitar P.D."/>
            <person name="Qin X."/>
            <person name="Weinstock G.M."/>
            <person name="Highlander S.K."/>
            <person name="Town C.D."/>
            <person name="Burne R.A."/>
            <person name="Stanhope M.J."/>
        </authorList>
    </citation>
    <scope>NUCLEOTIDE SEQUENCE [LARGE SCALE GENOMIC DNA]</scope>
    <source>
        <strain evidence="14 15">2285-97</strain>
    </source>
</reference>
<feature type="transmembrane region" description="Helical" evidence="11">
    <location>
        <begin position="371"/>
        <end position="394"/>
    </location>
</feature>
<keyword evidence="7 11" id="KW-0630">Potassium</keyword>
<evidence type="ECO:0000313" key="15">
    <source>
        <dbReference type="Proteomes" id="UP000005388"/>
    </source>
</evidence>
<name>G5KDI3_9STRE</name>
<evidence type="ECO:0000256" key="4">
    <source>
        <dbReference type="ARBA" id="ARBA00022538"/>
    </source>
</evidence>
<evidence type="ECO:0000313" key="14">
    <source>
        <dbReference type="EMBL" id="EHJ56237.1"/>
    </source>
</evidence>
<dbReference type="Pfam" id="PF22776">
    <property type="entry name" value="K_trans_C"/>
    <property type="match status" value="1"/>
</dbReference>
<evidence type="ECO:0000259" key="12">
    <source>
        <dbReference type="Pfam" id="PF02705"/>
    </source>
</evidence>
<dbReference type="HAMAP" id="MF_01522">
    <property type="entry name" value="Kup"/>
    <property type="match status" value="1"/>
</dbReference>
<feature type="transmembrane region" description="Helical" evidence="11">
    <location>
        <begin position="101"/>
        <end position="129"/>
    </location>
</feature>
<evidence type="ECO:0000256" key="6">
    <source>
        <dbReference type="ARBA" id="ARBA00022847"/>
    </source>
</evidence>
<gene>
    <name evidence="11" type="primary">kup</name>
    <name evidence="14" type="ORF">STRUR_0627</name>
</gene>
<comment type="function">
    <text evidence="11">Transport of potassium into the cell. Likely operates as a K(+):H(+) symporter.</text>
</comment>
<evidence type="ECO:0000256" key="7">
    <source>
        <dbReference type="ARBA" id="ARBA00022958"/>
    </source>
</evidence>
<dbReference type="InterPro" id="IPR053951">
    <property type="entry name" value="K_trans_N"/>
</dbReference>
<proteinExistence type="inferred from homology"/>
<keyword evidence="2 11" id="KW-0813">Transport</keyword>
<sequence length="665" mass="74574">MSCPDRPTFDKATKAGFIIALGIVYGDIGTSPLYTMQSLVENQGGLKSVSESFVVGSISLIIWTLTLITTIKYVMIALKADNHHEGGIFSLYTLVRRMSKWLMVPAIIGGATLLSDGALTPAVTVTSAIEGLKAVPSLNPIYQNQINVILTTLVILTLLFSIQRFGTGFIGRIFGPVMLLWFGFLGVTGFFNSLDYLPIFKAINPWYAIKLLVSPENQRGIFILGSIFLATTGAEALYSDLGHVGRGNIHVSWPFVKICIILSYCGQGAWVLNHKNSGIELNPFFASIPSQLTLAAVILATLAAIIASQALISGSFTLVSEAIRLKISPLLRVTYPGTNLGQLYIPVINWMLYIITSCIVLFFQTSEHMEAAYGLAITITMLMTTILLTAYLIHQGMKKPLAILVMSFFAIIEFVFFLASVVKFMHGGYVVVLIALAIVFIMFIWYEGTQIVNKYVKSLDLNDYKEQLNHLRNDNRVSLYQTNVVYLTNRISGSYIDRSILYSILDKLPKRAHVYWFVNVKVTDEPYTAQYKVDMLDTDYIVCVELYLGFRMRQSVPRYLRTIVRDLMDQGRLPKQTQDYSISPGREVGDFKFILLDERISNAHQLKPFERFVMQTKASIKHITSTPKRWFGLQFSEVTTEIVPLVLSDVKNLPIIERVQNDKKV</sequence>
<feature type="domain" description="K+ potassium transporter integral membrane" evidence="12">
    <location>
        <begin position="18"/>
        <end position="458"/>
    </location>
</feature>
<keyword evidence="8 11" id="KW-1133">Transmembrane helix</keyword>
<comment type="caution">
    <text evidence="14">The sequence shown here is derived from an EMBL/GenBank/DDBJ whole genome shotgun (WGS) entry which is preliminary data.</text>
</comment>
<keyword evidence="3 11" id="KW-1003">Cell membrane</keyword>
<evidence type="ECO:0000256" key="2">
    <source>
        <dbReference type="ARBA" id="ARBA00022448"/>
    </source>
</evidence>
<feature type="transmembrane region" description="Helical" evidence="11">
    <location>
        <begin position="12"/>
        <end position="34"/>
    </location>
</feature>
<dbReference type="Pfam" id="PF02705">
    <property type="entry name" value="K_trans"/>
    <property type="match status" value="1"/>
</dbReference>
<dbReference type="eggNOG" id="COG3158">
    <property type="taxonomic scope" value="Bacteria"/>
</dbReference>